<dbReference type="EMBL" id="VUJU01000569">
    <property type="protein sequence ID" value="KAF0769594.1"/>
    <property type="molecule type" value="Genomic_DNA"/>
</dbReference>
<gene>
    <name evidence="1" type="ORF">FWK35_00013216</name>
</gene>
<protein>
    <submittedName>
        <fullName evidence="1">Uncharacterized protein</fullName>
    </submittedName>
</protein>
<keyword evidence="2" id="KW-1185">Reference proteome</keyword>
<dbReference type="Proteomes" id="UP000478052">
    <property type="component" value="Unassembled WGS sequence"/>
</dbReference>
<reference evidence="1 2" key="1">
    <citation type="submission" date="2019-08" db="EMBL/GenBank/DDBJ databases">
        <title>Whole genome of Aphis craccivora.</title>
        <authorList>
            <person name="Voronova N.V."/>
            <person name="Shulinski R.S."/>
            <person name="Bandarenka Y.V."/>
            <person name="Zhorov D.G."/>
            <person name="Warner D."/>
        </authorList>
    </citation>
    <scope>NUCLEOTIDE SEQUENCE [LARGE SCALE GENOMIC DNA]</scope>
    <source>
        <strain evidence="1">180601</strain>
        <tissue evidence="1">Whole Body</tissue>
    </source>
</reference>
<organism evidence="1 2">
    <name type="scientific">Aphis craccivora</name>
    <name type="common">Cowpea aphid</name>
    <dbReference type="NCBI Taxonomy" id="307492"/>
    <lineage>
        <taxon>Eukaryota</taxon>
        <taxon>Metazoa</taxon>
        <taxon>Ecdysozoa</taxon>
        <taxon>Arthropoda</taxon>
        <taxon>Hexapoda</taxon>
        <taxon>Insecta</taxon>
        <taxon>Pterygota</taxon>
        <taxon>Neoptera</taxon>
        <taxon>Paraneoptera</taxon>
        <taxon>Hemiptera</taxon>
        <taxon>Sternorrhyncha</taxon>
        <taxon>Aphidomorpha</taxon>
        <taxon>Aphidoidea</taxon>
        <taxon>Aphididae</taxon>
        <taxon>Aphidini</taxon>
        <taxon>Aphis</taxon>
        <taxon>Aphis</taxon>
    </lineage>
</organism>
<name>A0A6G0ZFJ8_APHCR</name>
<evidence type="ECO:0000313" key="1">
    <source>
        <dbReference type="EMBL" id="KAF0769594.1"/>
    </source>
</evidence>
<accession>A0A6G0ZFJ8</accession>
<dbReference type="OrthoDB" id="8227137at2759"/>
<comment type="caution">
    <text evidence="1">The sequence shown here is derived from an EMBL/GenBank/DDBJ whole genome shotgun (WGS) entry which is preliminary data.</text>
</comment>
<sequence>MFITSPLNGSIDSPELLATVSFHVPTHSTRHHSLFSVVPTHLTSYDNNQPLHRLLRLLNQP</sequence>
<proteinExistence type="predicted"/>
<dbReference type="AlphaFoldDB" id="A0A6G0ZFJ8"/>
<evidence type="ECO:0000313" key="2">
    <source>
        <dbReference type="Proteomes" id="UP000478052"/>
    </source>
</evidence>